<feature type="transmembrane region" description="Helical" evidence="1">
    <location>
        <begin position="107"/>
        <end position="129"/>
    </location>
</feature>
<evidence type="ECO:0000313" key="3">
    <source>
        <dbReference type="EMBL" id="MBP2328730.1"/>
    </source>
</evidence>
<sequence length="175" mass="19131">MVLRHDKENRRSTTDPADTGQRRVIAAFASYGEAERAVDFLSDQKFPVERVAIVGHDVRMVEQVVGRLNWGRAALHGAGSGALVGALVGWIFGLFDWVRPLVASLTLAAYGLIFGAVVGAIFGLIAYALQGGRRDFSSIRMMMPSRYEVQVDAEVADEATRLLIQRESALKAPEK</sequence>
<evidence type="ECO:0000313" key="4">
    <source>
        <dbReference type="Proteomes" id="UP001519332"/>
    </source>
</evidence>
<dbReference type="RefSeq" id="WP_209645664.1">
    <property type="nucleotide sequence ID" value="NZ_JAGINW010000001.1"/>
</dbReference>
<comment type="caution">
    <text evidence="3">The sequence shown here is derived from an EMBL/GenBank/DDBJ whole genome shotgun (WGS) entry which is preliminary data.</text>
</comment>
<keyword evidence="1" id="KW-0472">Membrane</keyword>
<feature type="transmembrane region" description="Helical" evidence="1">
    <location>
        <begin position="73"/>
        <end position="95"/>
    </location>
</feature>
<dbReference type="InterPro" id="IPR025889">
    <property type="entry name" value="GSP17M-like_dom"/>
</dbReference>
<dbReference type="Proteomes" id="UP001519332">
    <property type="component" value="Unassembled WGS sequence"/>
</dbReference>
<organism evidence="3 4">
    <name type="scientific">Kibdelosporangium banguiense</name>
    <dbReference type="NCBI Taxonomy" id="1365924"/>
    <lineage>
        <taxon>Bacteria</taxon>
        <taxon>Bacillati</taxon>
        <taxon>Actinomycetota</taxon>
        <taxon>Actinomycetes</taxon>
        <taxon>Pseudonocardiales</taxon>
        <taxon>Pseudonocardiaceae</taxon>
        <taxon>Kibdelosporangium</taxon>
    </lineage>
</organism>
<evidence type="ECO:0000259" key="2">
    <source>
        <dbReference type="Pfam" id="PF11181"/>
    </source>
</evidence>
<name>A0ABS4TXN0_9PSEU</name>
<dbReference type="EMBL" id="JAGINW010000001">
    <property type="protein sequence ID" value="MBP2328730.1"/>
    <property type="molecule type" value="Genomic_DNA"/>
</dbReference>
<keyword evidence="4" id="KW-1185">Reference proteome</keyword>
<keyword evidence="1" id="KW-0812">Transmembrane</keyword>
<gene>
    <name evidence="3" type="ORF">JOF56_009115</name>
</gene>
<reference evidence="3 4" key="1">
    <citation type="submission" date="2021-03" db="EMBL/GenBank/DDBJ databases">
        <title>Sequencing the genomes of 1000 actinobacteria strains.</title>
        <authorList>
            <person name="Klenk H.-P."/>
        </authorList>
    </citation>
    <scope>NUCLEOTIDE SEQUENCE [LARGE SCALE GENOMIC DNA]</scope>
    <source>
        <strain evidence="3 4">DSM 46670</strain>
    </source>
</reference>
<accession>A0ABS4TXN0</accession>
<feature type="domain" description="General stress protein 17M-like" evidence="2">
    <location>
        <begin position="24"/>
        <end position="91"/>
    </location>
</feature>
<proteinExistence type="predicted"/>
<evidence type="ECO:0000256" key="1">
    <source>
        <dbReference type="SAM" id="Phobius"/>
    </source>
</evidence>
<keyword evidence="1" id="KW-1133">Transmembrane helix</keyword>
<protein>
    <recommendedName>
        <fullName evidence="2">General stress protein 17M-like domain-containing protein</fullName>
    </recommendedName>
</protein>
<dbReference type="Pfam" id="PF11181">
    <property type="entry name" value="YflT"/>
    <property type="match status" value="1"/>
</dbReference>